<comment type="caution">
    <text evidence="1">The sequence shown here is derived from an EMBL/GenBank/DDBJ whole genome shotgun (WGS) entry which is preliminary data.</text>
</comment>
<evidence type="ECO:0000313" key="1">
    <source>
        <dbReference type="EMBL" id="KKM74379.1"/>
    </source>
</evidence>
<dbReference type="AlphaFoldDB" id="A0A0F9JX54"/>
<protein>
    <submittedName>
        <fullName evidence="1">Uncharacterized protein</fullName>
    </submittedName>
</protein>
<dbReference type="EMBL" id="LAZR01009149">
    <property type="protein sequence ID" value="KKM74379.1"/>
    <property type="molecule type" value="Genomic_DNA"/>
</dbReference>
<proteinExistence type="predicted"/>
<sequence length="310" mass="35793">MKRGSRCTNKAYWRCAGSDYYCGVHSAGRRSSRTQLAKDPNAAKKRVQLYARWKQAARNAAAHNRAHGRKGHVRCGKMAMMRAPVPDDGFLMVFPNRRHQTRPDGFGCSALSPMSLGPVDEHHQRDLPPALSIENYHQFNKVFPNEVDADSGEPLPVFFEKQLDAYRDPEPHRHKYPRAELQRMADAGANPNAPLYCYHLDDEGGAHHYSYLESRMFYCVWMERLAKRADAFAELRAMRDDGYNLQVMGYDGYAVTRSVDEHFADASRPFGHELVIYCLLTIDDPAHYPWTRYYHAHRDRFPMLRELVEK</sequence>
<gene>
    <name evidence="1" type="ORF">LCGC14_1400910</name>
</gene>
<reference evidence="1" key="1">
    <citation type="journal article" date="2015" name="Nature">
        <title>Complex archaea that bridge the gap between prokaryotes and eukaryotes.</title>
        <authorList>
            <person name="Spang A."/>
            <person name="Saw J.H."/>
            <person name="Jorgensen S.L."/>
            <person name="Zaremba-Niedzwiedzka K."/>
            <person name="Martijn J."/>
            <person name="Lind A.E."/>
            <person name="van Eijk R."/>
            <person name="Schleper C."/>
            <person name="Guy L."/>
            <person name="Ettema T.J."/>
        </authorList>
    </citation>
    <scope>NUCLEOTIDE SEQUENCE</scope>
</reference>
<name>A0A0F9JX54_9ZZZZ</name>
<organism evidence="1">
    <name type="scientific">marine sediment metagenome</name>
    <dbReference type="NCBI Taxonomy" id="412755"/>
    <lineage>
        <taxon>unclassified sequences</taxon>
        <taxon>metagenomes</taxon>
        <taxon>ecological metagenomes</taxon>
    </lineage>
</organism>
<accession>A0A0F9JX54</accession>